<protein>
    <submittedName>
        <fullName evidence="1">Cystathionine beta-lyase family protein involved in aluminum resistance</fullName>
    </submittedName>
</protein>
<dbReference type="Gene3D" id="3.90.1150.60">
    <property type="entry name" value="Methioning gamme-lyase, C-terminal domain"/>
    <property type="match status" value="1"/>
</dbReference>
<dbReference type="SUPFAM" id="SSF53383">
    <property type="entry name" value="PLP-dependent transferases"/>
    <property type="match status" value="1"/>
</dbReference>
<dbReference type="InterPro" id="IPR009651">
    <property type="entry name" value="Met_g_lyase_put"/>
</dbReference>
<dbReference type="PANTHER" id="PTHR46658:SF1">
    <property type="entry name" value="CYS OR MET METABOLISM PYRIDOXAL-PHOSPHATE-DEPENDENT ENZYME"/>
    <property type="match status" value="1"/>
</dbReference>
<dbReference type="RefSeq" id="WP_091349157.1">
    <property type="nucleotide sequence ID" value="NZ_FOIF01000007.1"/>
</dbReference>
<dbReference type="EMBL" id="FOIF01000007">
    <property type="protein sequence ID" value="SES77084.1"/>
    <property type="molecule type" value="Genomic_DNA"/>
</dbReference>
<evidence type="ECO:0000313" key="2">
    <source>
        <dbReference type="Proteomes" id="UP000243819"/>
    </source>
</evidence>
<gene>
    <name evidence="1" type="ORF">SAMN03080614_10073</name>
</gene>
<dbReference type="STRING" id="1120990.SAMN03080614_10073"/>
<accession>A0A1H9Z6I3</accession>
<dbReference type="PANTHER" id="PTHR46658">
    <property type="entry name" value="CYS OR MET METABOLISM PYRIDOXAL-PHOSPHATE-DEPENDENT ENZYME"/>
    <property type="match status" value="1"/>
</dbReference>
<evidence type="ECO:0000313" key="1">
    <source>
        <dbReference type="EMBL" id="SES77084.1"/>
    </source>
</evidence>
<dbReference type="Proteomes" id="UP000243819">
    <property type="component" value="Unassembled WGS sequence"/>
</dbReference>
<name>A0A1H9Z6I3_9FIRM</name>
<proteinExistence type="predicted"/>
<dbReference type="InterPro" id="IPR015424">
    <property type="entry name" value="PyrdxlP-dep_Trfase"/>
</dbReference>
<dbReference type="Pfam" id="PF06838">
    <property type="entry name" value="Met_gamma_lyase"/>
    <property type="match status" value="1"/>
</dbReference>
<keyword evidence="2" id="KW-1185">Reference proteome</keyword>
<dbReference type="OrthoDB" id="9764766at2"/>
<dbReference type="Gene3D" id="3.40.640.10">
    <property type="entry name" value="Type I PLP-dependent aspartate aminotransferase-like (Major domain)"/>
    <property type="match status" value="1"/>
</dbReference>
<keyword evidence="1" id="KW-0456">Lyase</keyword>
<reference evidence="2" key="1">
    <citation type="submission" date="2016-10" db="EMBL/GenBank/DDBJ databases">
        <authorList>
            <person name="Varghese N."/>
            <person name="Submissions S."/>
        </authorList>
    </citation>
    <scope>NUCLEOTIDE SEQUENCE [LARGE SCALE GENOMIC DNA]</scope>
    <source>
        <strain evidence="2">DSM 13577</strain>
    </source>
</reference>
<dbReference type="InterPro" id="IPR015421">
    <property type="entry name" value="PyrdxlP-dep_Trfase_major"/>
</dbReference>
<sequence>MKHWTELLQSNKLKELLNKSEEDLRYIFKKIDEIAENNQFKVLKAFQDNKISEGHLWGSTGYGYGDLGREGLDNVYASIFNTEGALVRQQFVSGTHCISTCLFALLNPGDKLLYVTGKPYDTLEKTIGIIEHPQSLIAKGVEYSHVDFLPNGDLDFEGITKEITPNTKVVAIQRSKGYSLNKSITIAEMAEIIQRVKGINSEIIIFVDNCYGEFTEELEPTDVGADIITGSLIKNPGGGLAYTGGYVVGKEELIKKVAEQLTAPGLGKEVGATLNVNLPFYQGLFIAPKVVADSLKVSILTAYLAEKLGFDVHPKFDAKRTDIVQAIIFYNEDKLIKFCQEIQHNSPIDSYSTPIPDQLPGYQNPVIMAAGTFIQGASIELSADAPIREPYIGYVQGALTYQHGKIAIAKAFDNVINIK</sequence>
<organism evidence="1 2">
    <name type="scientific">Anaerobranca gottschalkii DSM 13577</name>
    <dbReference type="NCBI Taxonomy" id="1120990"/>
    <lineage>
        <taxon>Bacteria</taxon>
        <taxon>Bacillati</taxon>
        <taxon>Bacillota</taxon>
        <taxon>Clostridia</taxon>
        <taxon>Eubacteriales</taxon>
        <taxon>Proteinivoracaceae</taxon>
        <taxon>Anaerobranca</taxon>
    </lineage>
</organism>
<dbReference type="GO" id="GO:0016829">
    <property type="term" value="F:lyase activity"/>
    <property type="evidence" value="ECO:0007669"/>
    <property type="project" value="UniProtKB-KW"/>
</dbReference>
<dbReference type="AlphaFoldDB" id="A0A1H9Z6I3"/>